<gene>
    <name evidence="2" type="ORF">E2562_033050</name>
</gene>
<comment type="caution">
    <text evidence="2">The sequence shown here is derived from an EMBL/GenBank/DDBJ whole genome shotgun (WGS) entry which is preliminary data.</text>
</comment>
<reference evidence="2 3" key="1">
    <citation type="submission" date="2019-11" db="EMBL/GenBank/DDBJ databases">
        <title>Whole genome sequence of Oryza granulata.</title>
        <authorList>
            <person name="Li W."/>
        </authorList>
    </citation>
    <scope>NUCLEOTIDE SEQUENCE [LARGE SCALE GENOMIC DNA]</scope>
    <source>
        <strain evidence="3">cv. Menghai</strain>
        <tissue evidence="2">Leaf</tissue>
    </source>
</reference>
<protein>
    <submittedName>
        <fullName evidence="2">Uncharacterized protein</fullName>
    </submittedName>
</protein>
<dbReference type="AlphaFoldDB" id="A0A6G1CLF0"/>
<name>A0A6G1CLF0_9ORYZ</name>
<organism evidence="2 3">
    <name type="scientific">Oryza meyeriana var. granulata</name>
    <dbReference type="NCBI Taxonomy" id="110450"/>
    <lineage>
        <taxon>Eukaryota</taxon>
        <taxon>Viridiplantae</taxon>
        <taxon>Streptophyta</taxon>
        <taxon>Embryophyta</taxon>
        <taxon>Tracheophyta</taxon>
        <taxon>Spermatophyta</taxon>
        <taxon>Magnoliopsida</taxon>
        <taxon>Liliopsida</taxon>
        <taxon>Poales</taxon>
        <taxon>Poaceae</taxon>
        <taxon>BOP clade</taxon>
        <taxon>Oryzoideae</taxon>
        <taxon>Oryzeae</taxon>
        <taxon>Oryzinae</taxon>
        <taxon>Oryza</taxon>
        <taxon>Oryza meyeriana</taxon>
    </lineage>
</organism>
<proteinExistence type="predicted"/>
<feature type="region of interest" description="Disordered" evidence="1">
    <location>
        <begin position="36"/>
        <end position="103"/>
    </location>
</feature>
<dbReference type="EMBL" id="SPHZ02000009">
    <property type="protein sequence ID" value="KAF0900584.1"/>
    <property type="molecule type" value="Genomic_DNA"/>
</dbReference>
<feature type="compositionally biased region" description="Basic residues" evidence="1">
    <location>
        <begin position="90"/>
        <end position="100"/>
    </location>
</feature>
<keyword evidence="3" id="KW-1185">Reference proteome</keyword>
<evidence type="ECO:0000313" key="2">
    <source>
        <dbReference type="EMBL" id="KAF0900584.1"/>
    </source>
</evidence>
<evidence type="ECO:0000313" key="3">
    <source>
        <dbReference type="Proteomes" id="UP000479710"/>
    </source>
</evidence>
<sequence>MKIMAPLSHRRIIKEATGGVAWAVFALPPFLPQSPCELVHTGSRHQRQQSSRPPDPVAAGNSRSSGDAIGSGGSADGSVRGADPLPPGLSKRRHRPRASHRLGSLSEREQLVVVFTDSCLVNWLALAAYMDDSREK</sequence>
<evidence type="ECO:0000256" key="1">
    <source>
        <dbReference type="SAM" id="MobiDB-lite"/>
    </source>
</evidence>
<dbReference type="Proteomes" id="UP000479710">
    <property type="component" value="Unassembled WGS sequence"/>
</dbReference>
<accession>A0A6G1CLF0</accession>